<dbReference type="PANTHER" id="PTHR33452">
    <property type="entry name" value="OXIDOREDUCTASE CATD-RELATED"/>
    <property type="match status" value="1"/>
</dbReference>
<comment type="caution">
    <text evidence="8">The sequence shown here is derived from an EMBL/GenBank/DDBJ whole genome shotgun (WGS) entry which is preliminary data.</text>
</comment>
<dbReference type="InterPro" id="IPR051907">
    <property type="entry name" value="DoxX-like_oxidoreductase"/>
</dbReference>
<gene>
    <name evidence="8" type="ORF">EBB45_04520</name>
</gene>
<dbReference type="Pfam" id="PF07681">
    <property type="entry name" value="DoxX"/>
    <property type="match status" value="1"/>
</dbReference>
<keyword evidence="5 7" id="KW-1133">Transmembrane helix</keyword>
<comment type="subcellular location">
    <subcellularLocation>
        <location evidence="1">Cell membrane</location>
        <topology evidence="1">Multi-pass membrane protein</topology>
    </subcellularLocation>
</comment>
<dbReference type="AlphaFoldDB" id="A0A3N9UIN7"/>
<dbReference type="PANTHER" id="PTHR33452:SF1">
    <property type="entry name" value="INNER MEMBRANE PROTEIN YPHA-RELATED"/>
    <property type="match status" value="1"/>
</dbReference>
<evidence type="ECO:0000256" key="5">
    <source>
        <dbReference type="ARBA" id="ARBA00022989"/>
    </source>
</evidence>
<comment type="similarity">
    <text evidence="2">Belongs to the DoxX family.</text>
</comment>
<evidence type="ECO:0000313" key="8">
    <source>
        <dbReference type="EMBL" id="RQW75884.1"/>
    </source>
</evidence>
<dbReference type="OrthoDB" id="886570at2"/>
<evidence type="ECO:0000313" key="9">
    <source>
        <dbReference type="Proteomes" id="UP000274033"/>
    </source>
</evidence>
<name>A0A3N9UIN7_9BACI</name>
<dbReference type="GO" id="GO:0005886">
    <property type="term" value="C:plasma membrane"/>
    <property type="evidence" value="ECO:0007669"/>
    <property type="project" value="UniProtKB-SubCell"/>
</dbReference>
<evidence type="ECO:0000256" key="1">
    <source>
        <dbReference type="ARBA" id="ARBA00004651"/>
    </source>
</evidence>
<organism evidence="8 9">
    <name type="scientific">Lysinibacillus composti</name>
    <dbReference type="NCBI Taxonomy" id="720633"/>
    <lineage>
        <taxon>Bacteria</taxon>
        <taxon>Bacillati</taxon>
        <taxon>Bacillota</taxon>
        <taxon>Bacilli</taxon>
        <taxon>Bacillales</taxon>
        <taxon>Bacillaceae</taxon>
        <taxon>Lysinibacillus</taxon>
    </lineage>
</organism>
<keyword evidence="4 7" id="KW-0812">Transmembrane</keyword>
<evidence type="ECO:0000256" key="3">
    <source>
        <dbReference type="ARBA" id="ARBA00022475"/>
    </source>
</evidence>
<evidence type="ECO:0000256" key="2">
    <source>
        <dbReference type="ARBA" id="ARBA00006679"/>
    </source>
</evidence>
<accession>A0A3N9UIN7</accession>
<evidence type="ECO:0000256" key="6">
    <source>
        <dbReference type="ARBA" id="ARBA00023136"/>
    </source>
</evidence>
<keyword evidence="3" id="KW-1003">Cell membrane</keyword>
<sequence>MILGAIFTIHGFDKFKEGIQETIGRFEDYGIPYAEYVAFGVAGVELIGGFFLIIGFSTRFIAALLAIIMIGAIVKVRFELGFINGYEFNLALLAMSLYLLFGGSKMMALDNFLGQSKKKKKYS</sequence>
<dbReference type="Proteomes" id="UP000274033">
    <property type="component" value="Unassembled WGS sequence"/>
</dbReference>
<evidence type="ECO:0000256" key="7">
    <source>
        <dbReference type="SAM" id="Phobius"/>
    </source>
</evidence>
<keyword evidence="9" id="KW-1185">Reference proteome</keyword>
<evidence type="ECO:0000256" key="4">
    <source>
        <dbReference type="ARBA" id="ARBA00022692"/>
    </source>
</evidence>
<dbReference type="InterPro" id="IPR032808">
    <property type="entry name" value="DoxX"/>
</dbReference>
<feature type="transmembrane region" description="Helical" evidence="7">
    <location>
        <begin position="90"/>
        <end position="113"/>
    </location>
</feature>
<proteinExistence type="inferred from homology"/>
<dbReference type="EMBL" id="RRCT01000002">
    <property type="protein sequence ID" value="RQW75884.1"/>
    <property type="molecule type" value="Genomic_DNA"/>
</dbReference>
<protein>
    <submittedName>
        <fullName evidence="8">DoxX family protein</fullName>
    </submittedName>
</protein>
<reference evidence="8 9" key="1">
    <citation type="journal article" date="2013" name="J. Microbiol.">
        <title>Lysinibacillus chungkukjangi sp. nov., isolated from Chungkukjang, Korean fermented soybean food.</title>
        <authorList>
            <person name="Kim S.J."/>
            <person name="Jang Y.H."/>
            <person name="Hamada M."/>
            <person name="Ahn J.H."/>
            <person name="Weon H.Y."/>
            <person name="Suzuki K."/>
            <person name="Whang K.S."/>
            <person name="Kwon S.W."/>
        </authorList>
    </citation>
    <scope>NUCLEOTIDE SEQUENCE [LARGE SCALE GENOMIC DNA]</scope>
    <source>
        <strain evidence="8 9">MCCC 1A12701</strain>
    </source>
</reference>
<keyword evidence="6 7" id="KW-0472">Membrane</keyword>